<dbReference type="PANTHER" id="PTHR43649:SF12">
    <property type="entry name" value="DIACETYLCHITOBIOSE BINDING PROTEIN DASA"/>
    <property type="match status" value="1"/>
</dbReference>
<sequence>MNKTNKSKKVLLLGLIALLTLFTAACGKNDAEGSGGSGGNGAGTESEKITLNMMHPWTSPNVDNEVYKARIAEFEKQHPNIVIKQDGVPAAQYKTKLRTLAAGNNLSDINVVWPGADLDPLVAGNLLQPINDLMDHWTSILPESALTGFNVDGQQYAVPTKQTFVDIVYYNKEMFAQVGYEQFPATYDQFIDAVKKLKAAGITPISLGNKEQWPLQSSYISIIGDRFTGSDFLPAVLAGKAKFTDPEFVKALAVVDELSKLGAFNTDANNMDSVQAQDYFIQGKAAMHISSSTVDGRVRITNSEGDKFGIALFPSVEGGKGDAAKSAGVVQYGISIKSGLDDKKREAAEEFLKFFVNEDLYKELIRNGIVVPAKVEVPEDASKYLKEMLELTGNGTAPVFDSVVPTQVVDVLQNGLQALTVGRGTPEELAKEVQEAMDNLN</sequence>
<name>A0A5D0CSN7_9BACL</name>
<dbReference type="PROSITE" id="PS51257">
    <property type="entry name" value="PROKAR_LIPOPROTEIN"/>
    <property type="match status" value="1"/>
</dbReference>
<comment type="caution">
    <text evidence="2">The sequence shown here is derived from an EMBL/GenBank/DDBJ whole genome shotgun (WGS) entry which is preliminary data.</text>
</comment>
<dbReference type="Gene3D" id="3.40.190.10">
    <property type="entry name" value="Periplasmic binding protein-like II"/>
    <property type="match status" value="2"/>
</dbReference>
<evidence type="ECO:0000256" key="1">
    <source>
        <dbReference type="SAM" id="SignalP"/>
    </source>
</evidence>
<dbReference type="EMBL" id="VSDO01000002">
    <property type="protein sequence ID" value="TYA12832.1"/>
    <property type="molecule type" value="Genomic_DNA"/>
</dbReference>
<keyword evidence="3" id="KW-1185">Reference proteome</keyword>
<dbReference type="RefSeq" id="WP_148451434.1">
    <property type="nucleotide sequence ID" value="NZ_VSDO01000002.1"/>
</dbReference>
<feature type="chain" id="PRO_5038699615" evidence="1">
    <location>
        <begin position="28"/>
        <end position="441"/>
    </location>
</feature>
<dbReference type="PANTHER" id="PTHR43649">
    <property type="entry name" value="ARABINOSE-BINDING PROTEIN-RELATED"/>
    <property type="match status" value="1"/>
</dbReference>
<reference evidence="2 3" key="1">
    <citation type="submission" date="2019-08" db="EMBL/GenBank/DDBJ databases">
        <title>Genome sequencing of Paenibacillus faecis DSM 23593(T).</title>
        <authorList>
            <person name="Kook J.-K."/>
            <person name="Park S.-N."/>
            <person name="Lim Y.K."/>
        </authorList>
    </citation>
    <scope>NUCLEOTIDE SEQUENCE [LARGE SCALE GENOMIC DNA]</scope>
    <source>
        <strain evidence="2 3">DSM 23593</strain>
    </source>
</reference>
<accession>A0A5D0CSN7</accession>
<feature type="signal peptide" evidence="1">
    <location>
        <begin position="1"/>
        <end position="27"/>
    </location>
</feature>
<evidence type="ECO:0000313" key="3">
    <source>
        <dbReference type="Proteomes" id="UP000325218"/>
    </source>
</evidence>
<evidence type="ECO:0000313" key="2">
    <source>
        <dbReference type="EMBL" id="TYA12832.1"/>
    </source>
</evidence>
<dbReference type="SUPFAM" id="SSF53850">
    <property type="entry name" value="Periplasmic binding protein-like II"/>
    <property type="match status" value="1"/>
</dbReference>
<dbReference type="InterPro" id="IPR050490">
    <property type="entry name" value="Bact_solute-bd_prot1"/>
</dbReference>
<proteinExistence type="predicted"/>
<dbReference type="OrthoDB" id="9798191at2"/>
<dbReference type="InterPro" id="IPR006059">
    <property type="entry name" value="SBP"/>
</dbReference>
<dbReference type="Proteomes" id="UP000325218">
    <property type="component" value="Unassembled WGS sequence"/>
</dbReference>
<dbReference type="AlphaFoldDB" id="A0A5D0CSN7"/>
<protein>
    <submittedName>
        <fullName evidence="2">Extracellular solute-binding protein</fullName>
    </submittedName>
</protein>
<gene>
    <name evidence="2" type="ORF">FRY98_08990</name>
</gene>
<organism evidence="2 3">
    <name type="scientific">Paenibacillus faecis</name>
    <dbReference type="NCBI Taxonomy" id="862114"/>
    <lineage>
        <taxon>Bacteria</taxon>
        <taxon>Bacillati</taxon>
        <taxon>Bacillota</taxon>
        <taxon>Bacilli</taxon>
        <taxon>Bacillales</taxon>
        <taxon>Paenibacillaceae</taxon>
        <taxon>Paenibacillus</taxon>
    </lineage>
</organism>
<keyword evidence="1" id="KW-0732">Signal</keyword>
<dbReference type="Pfam" id="PF13416">
    <property type="entry name" value="SBP_bac_8"/>
    <property type="match status" value="1"/>
</dbReference>